<keyword evidence="10" id="KW-0645">Protease</keyword>
<organism evidence="27 28">
    <name type="scientific">Dethiosulfatarculus sandiegensis</name>
    <dbReference type="NCBI Taxonomy" id="1429043"/>
    <lineage>
        <taxon>Bacteria</taxon>
        <taxon>Pseudomonadati</taxon>
        <taxon>Thermodesulfobacteriota</taxon>
        <taxon>Desulfarculia</taxon>
        <taxon>Desulfarculales</taxon>
        <taxon>Desulfarculaceae</taxon>
        <taxon>Dethiosulfatarculus</taxon>
    </lineage>
</organism>
<dbReference type="EC" id="2.4.99.28" evidence="22"/>
<dbReference type="InterPro" id="IPR023346">
    <property type="entry name" value="Lysozyme-like_dom_sf"/>
</dbReference>
<dbReference type="InterPro" id="IPR050396">
    <property type="entry name" value="Glycosyltr_51/Transpeptidase"/>
</dbReference>
<evidence type="ECO:0000256" key="9">
    <source>
        <dbReference type="ARBA" id="ARBA00022645"/>
    </source>
</evidence>
<keyword evidence="12" id="KW-0808">Transferase</keyword>
<evidence type="ECO:0000256" key="11">
    <source>
        <dbReference type="ARBA" id="ARBA00022676"/>
    </source>
</evidence>
<keyword evidence="28" id="KW-1185">Reference proteome</keyword>
<name>A0A0D2GLI7_9BACT</name>
<dbReference type="GO" id="GO:0008360">
    <property type="term" value="P:regulation of cell shape"/>
    <property type="evidence" value="ECO:0007669"/>
    <property type="project" value="UniProtKB-KW"/>
</dbReference>
<dbReference type="STRING" id="1429043.X474_01895"/>
<comment type="catalytic activity">
    <reaction evidence="21">
        <text>Preferential cleavage: (Ac)2-L-Lys-D-Ala-|-D-Ala. Also transpeptidation of peptidyl-alanyl moieties that are N-acyl substituents of D-alanine.</text>
        <dbReference type="EC" id="3.4.16.4"/>
    </reaction>
</comment>
<dbReference type="EMBL" id="AZAC01000002">
    <property type="protein sequence ID" value="KIX15502.1"/>
    <property type="molecule type" value="Genomic_DNA"/>
</dbReference>
<evidence type="ECO:0000256" key="5">
    <source>
        <dbReference type="ARBA" id="ARBA00007739"/>
    </source>
</evidence>
<dbReference type="Gene3D" id="1.10.3810.10">
    <property type="entry name" value="Biosynthetic peptidoglycan transglycosylase-like"/>
    <property type="match status" value="1"/>
</dbReference>
<dbReference type="UniPathway" id="UPA00219"/>
<gene>
    <name evidence="27" type="ORF">X474_01895</name>
</gene>
<dbReference type="Proteomes" id="UP000032233">
    <property type="component" value="Unassembled WGS sequence"/>
</dbReference>
<keyword evidence="17" id="KW-0046">Antibiotic resistance</keyword>
<dbReference type="AlphaFoldDB" id="A0A0D2GLI7"/>
<comment type="pathway">
    <text evidence="3">Cell wall biogenesis; peptidoglycan biosynthesis.</text>
</comment>
<evidence type="ECO:0000256" key="6">
    <source>
        <dbReference type="ARBA" id="ARBA00012448"/>
    </source>
</evidence>
<evidence type="ECO:0000256" key="16">
    <source>
        <dbReference type="ARBA" id="ARBA00023136"/>
    </source>
</evidence>
<dbReference type="GO" id="GO:0030288">
    <property type="term" value="C:outer membrane-bounded periplasmic space"/>
    <property type="evidence" value="ECO:0007669"/>
    <property type="project" value="TreeGrafter"/>
</dbReference>
<evidence type="ECO:0000256" key="15">
    <source>
        <dbReference type="ARBA" id="ARBA00022984"/>
    </source>
</evidence>
<keyword evidence="19" id="KW-0961">Cell wall biogenesis/degradation</keyword>
<dbReference type="GO" id="GO:0008955">
    <property type="term" value="F:peptidoglycan glycosyltransferase activity"/>
    <property type="evidence" value="ECO:0007669"/>
    <property type="project" value="UniProtKB-EC"/>
</dbReference>
<evidence type="ECO:0000256" key="12">
    <source>
        <dbReference type="ARBA" id="ARBA00022679"/>
    </source>
</evidence>
<dbReference type="GO" id="GO:0005886">
    <property type="term" value="C:plasma membrane"/>
    <property type="evidence" value="ECO:0007669"/>
    <property type="project" value="UniProtKB-SubCell"/>
</dbReference>
<evidence type="ECO:0000256" key="1">
    <source>
        <dbReference type="ARBA" id="ARBA00002624"/>
    </source>
</evidence>
<evidence type="ECO:0000256" key="4">
    <source>
        <dbReference type="ARBA" id="ARBA00007090"/>
    </source>
</evidence>
<dbReference type="OrthoDB" id="9766909at2"/>
<dbReference type="PANTHER" id="PTHR32282">
    <property type="entry name" value="BINDING PROTEIN TRANSPEPTIDASE, PUTATIVE-RELATED"/>
    <property type="match status" value="1"/>
</dbReference>
<dbReference type="InParanoid" id="A0A0D2GLI7"/>
<protein>
    <recommendedName>
        <fullName evidence="7">Penicillin-binding protein 1B</fullName>
        <ecNumber evidence="22">2.4.99.28</ecNumber>
        <ecNumber evidence="6">3.4.16.4</ecNumber>
    </recommendedName>
    <alternativeName>
        <fullName evidence="20">Murein polymerase</fullName>
    </alternativeName>
</protein>
<dbReference type="Pfam" id="PF00905">
    <property type="entry name" value="Transpeptidase"/>
    <property type="match status" value="1"/>
</dbReference>
<keyword evidence="15" id="KW-0573">Peptidoglycan synthesis</keyword>
<keyword evidence="18" id="KW-0511">Multifunctional enzyme</keyword>
<feature type="domain" description="Bifunctional transglycosylase second" evidence="26">
    <location>
        <begin position="56"/>
        <end position="140"/>
    </location>
</feature>
<keyword evidence="14" id="KW-0133">Cell shape</keyword>
<dbReference type="Gene3D" id="3.30.2060.10">
    <property type="entry name" value="Penicillin-binding protein 1b domain"/>
    <property type="match status" value="1"/>
</dbReference>
<dbReference type="EC" id="3.4.16.4" evidence="6"/>
<dbReference type="InterPro" id="IPR011813">
    <property type="entry name" value="PBP_1b"/>
</dbReference>
<keyword evidence="16" id="KW-0472">Membrane</keyword>
<dbReference type="GO" id="GO:0008658">
    <property type="term" value="F:penicillin binding"/>
    <property type="evidence" value="ECO:0007669"/>
    <property type="project" value="InterPro"/>
</dbReference>
<keyword evidence="11" id="KW-0328">Glycosyltransferase</keyword>
<keyword evidence="9" id="KW-0121">Carboxypeptidase</keyword>
<dbReference type="InterPro" id="IPR001264">
    <property type="entry name" value="Glyco_trans_51"/>
</dbReference>
<reference evidence="27 28" key="1">
    <citation type="submission" date="2013-11" db="EMBL/GenBank/DDBJ databases">
        <title>Metagenomic analysis of a methanogenic consortium involved in long chain n-alkane degradation.</title>
        <authorList>
            <person name="Davidova I.A."/>
            <person name="Callaghan A.V."/>
            <person name="Wawrik B."/>
            <person name="Pruitt S."/>
            <person name="Marks C."/>
            <person name="Duncan K.E."/>
            <person name="Suflita J.M."/>
        </authorList>
    </citation>
    <scope>NUCLEOTIDE SEQUENCE [LARGE SCALE GENOMIC DNA]</scope>
    <source>
        <strain evidence="27 28">SPR</strain>
    </source>
</reference>
<evidence type="ECO:0000256" key="20">
    <source>
        <dbReference type="ARBA" id="ARBA00032454"/>
    </source>
</evidence>
<evidence type="ECO:0000259" key="26">
    <source>
        <dbReference type="Pfam" id="PF14814"/>
    </source>
</evidence>
<evidence type="ECO:0000256" key="19">
    <source>
        <dbReference type="ARBA" id="ARBA00023316"/>
    </source>
</evidence>
<dbReference type="GO" id="GO:0006508">
    <property type="term" value="P:proteolysis"/>
    <property type="evidence" value="ECO:0007669"/>
    <property type="project" value="UniProtKB-KW"/>
</dbReference>
<dbReference type="PIRSF" id="PIRSF002799">
    <property type="entry name" value="PBP_1b"/>
    <property type="match status" value="1"/>
</dbReference>
<evidence type="ECO:0000256" key="18">
    <source>
        <dbReference type="ARBA" id="ARBA00023268"/>
    </source>
</evidence>
<dbReference type="PATRIC" id="fig|1429043.3.peg.398"/>
<dbReference type="SUPFAM" id="SSF53955">
    <property type="entry name" value="Lysozyme-like"/>
    <property type="match status" value="1"/>
</dbReference>
<comment type="similarity">
    <text evidence="5">In the N-terminal section; belongs to the glycosyltransferase 51 family.</text>
</comment>
<evidence type="ECO:0000259" key="24">
    <source>
        <dbReference type="Pfam" id="PF00905"/>
    </source>
</evidence>
<evidence type="ECO:0000256" key="23">
    <source>
        <dbReference type="ARBA" id="ARBA00049902"/>
    </source>
</evidence>
<dbReference type="RefSeq" id="WP_044346384.1">
    <property type="nucleotide sequence ID" value="NZ_AZAC01000002.1"/>
</dbReference>
<dbReference type="InterPro" id="IPR028166">
    <property type="entry name" value="UB2H"/>
</dbReference>
<feature type="domain" description="Penicillin-binding protein transpeptidase" evidence="24">
    <location>
        <begin position="418"/>
        <end position="658"/>
    </location>
</feature>
<evidence type="ECO:0000313" key="28">
    <source>
        <dbReference type="Proteomes" id="UP000032233"/>
    </source>
</evidence>
<evidence type="ECO:0000259" key="25">
    <source>
        <dbReference type="Pfam" id="PF00912"/>
    </source>
</evidence>
<dbReference type="GO" id="GO:0009002">
    <property type="term" value="F:serine-type D-Ala-D-Ala carboxypeptidase activity"/>
    <property type="evidence" value="ECO:0007669"/>
    <property type="project" value="UniProtKB-EC"/>
</dbReference>
<evidence type="ECO:0000256" key="8">
    <source>
        <dbReference type="ARBA" id="ARBA00022475"/>
    </source>
</evidence>
<proteinExistence type="inferred from homology"/>
<dbReference type="FunCoup" id="A0A0D2GLI7">
    <property type="interactions" value="174"/>
</dbReference>
<dbReference type="Pfam" id="PF14814">
    <property type="entry name" value="UB2H"/>
    <property type="match status" value="1"/>
</dbReference>
<dbReference type="SUPFAM" id="SSF56601">
    <property type="entry name" value="beta-lactamase/transpeptidase-like"/>
    <property type="match status" value="1"/>
</dbReference>
<dbReference type="InterPro" id="IPR036950">
    <property type="entry name" value="PBP_transglycosylase"/>
</dbReference>
<feature type="domain" description="Glycosyl transferase family 51" evidence="25">
    <location>
        <begin position="152"/>
        <end position="322"/>
    </location>
</feature>
<dbReference type="InterPro" id="IPR012338">
    <property type="entry name" value="Beta-lactam/transpept-like"/>
</dbReference>
<evidence type="ECO:0000256" key="14">
    <source>
        <dbReference type="ARBA" id="ARBA00022960"/>
    </source>
</evidence>
<evidence type="ECO:0000313" key="27">
    <source>
        <dbReference type="EMBL" id="KIX15502.1"/>
    </source>
</evidence>
<dbReference type="Gene3D" id="3.40.710.10">
    <property type="entry name" value="DD-peptidase/beta-lactamase superfamily"/>
    <property type="match status" value="1"/>
</dbReference>
<keyword evidence="8" id="KW-1003">Cell membrane</keyword>
<comment type="caution">
    <text evidence="27">The sequence shown here is derived from an EMBL/GenBank/DDBJ whole genome shotgun (WGS) entry which is preliminary data.</text>
</comment>
<dbReference type="PANTHER" id="PTHR32282:SF11">
    <property type="entry name" value="PENICILLIN-BINDING PROTEIN 1B"/>
    <property type="match status" value="1"/>
</dbReference>
<comment type="catalytic activity">
    <reaction evidence="23">
        <text>[GlcNAc-(1-&gt;4)-Mur2Ac(oyl-L-Ala-gamma-D-Glu-L-Lys-D-Ala-D-Ala)](n)-di-trans,octa-cis-undecaprenyl diphosphate + beta-D-GlcNAc-(1-&gt;4)-Mur2Ac(oyl-L-Ala-gamma-D-Glu-L-Lys-D-Ala-D-Ala)-di-trans,octa-cis-undecaprenyl diphosphate = [GlcNAc-(1-&gt;4)-Mur2Ac(oyl-L-Ala-gamma-D-Glu-L-Lys-D-Ala-D-Ala)](n+1)-di-trans,octa-cis-undecaprenyl diphosphate + di-trans,octa-cis-undecaprenyl diphosphate + H(+)</text>
        <dbReference type="Rhea" id="RHEA:23708"/>
        <dbReference type="Rhea" id="RHEA-COMP:9602"/>
        <dbReference type="Rhea" id="RHEA-COMP:9603"/>
        <dbReference type="ChEBI" id="CHEBI:15378"/>
        <dbReference type="ChEBI" id="CHEBI:58405"/>
        <dbReference type="ChEBI" id="CHEBI:60033"/>
        <dbReference type="ChEBI" id="CHEBI:78435"/>
        <dbReference type="EC" id="2.4.99.28"/>
    </reaction>
</comment>
<dbReference type="Pfam" id="PF00912">
    <property type="entry name" value="Transgly"/>
    <property type="match status" value="1"/>
</dbReference>
<evidence type="ECO:0000256" key="22">
    <source>
        <dbReference type="ARBA" id="ARBA00044770"/>
    </source>
</evidence>
<comment type="subcellular location">
    <subcellularLocation>
        <location evidence="2">Cell membrane</location>
    </subcellularLocation>
</comment>
<evidence type="ECO:0000256" key="3">
    <source>
        <dbReference type="ARBA" id="ARBA00004752"/>
    </source>
</evidence>
<dbReference type="GO" id="GO:0071555">
    <property type="term" value="P:cell wall organization"/>
    <property type="evidence" value="ECO:0007669"/>
    <property type="project" value="UniProtKB-KW"/>
</dbReference>
<dbReference type="InterPro" id="IPR001460">
    <property type="entry name" value="PCN-bd_Tpept"/>
</dbReference>
<evidence type="ECO:0000256" key="13">
    <source>
        <dbReference type="ARBA" id="ARBA00022801"/>
    </source>
</evidence>
<dbReference type="GO" id="GO:0009274">
    <property type="term" value="C:peptidoglycan-based cell wall"/>
    <property type="evidence" value="ECO:0007669"/>
    <property type="project" value="InterPro"/>
</dbReference>
<keyword evidence="13" id="KW-0378">Hydrolase</keyword>
<evidence type="ECO:0000256" key="2">
    <source>
        <dbReference type="ARBA" id="ARBA00004236"/>
    </source>
</evidence>
<evidence type="ECO:0000256" key="7">
    <source>
        <dbReference type="ARBA" id="ARBA00018637"/>
    </source>
</evidence>
<dbReference type="FunFam" id="1.10.3810.10:FF:000001">
    <property type="entry name" value="Penicillin-binding protein 1A"/>
    <property type="match status" value="1"/>
</dbReference>
<comment type="similarity">
    <text evidence="4">In the C-terminal section; belongs to the transpeptidase family.</text>
</comment>
<accession>A0A0D2GLI7</accession>
<evidence type="ECO:0000256" key="21">
    <source>
        <dbReference type="ARBA" id="ARBA00034000"/>
    </source>
</evidence>
<sequence>MPKRRISKKQILIICFLAGLLLAAVYTIHLDSIVRERFEGKRFSLPAKVYSSPLELYPGLSLSPDEMAKELALLRYRKTPRAKKTGTYRWQGRTLEMVTRPFVFTDGSQKAVSLGVEFRGEKVEKILDRATGKTLSIARLDPPLIGGIYPKKKEDRILVRLTDSPKHLVNALIAVEDNRFFSHHGIDPKGIGRAILVTASGDEVQGGSTLTQQLAKNFFLTPERTLKRKITEMLMALLMELHYSKQEILETYINEVYLGQEGDRAIHGFGLAASFYFDKPLSQLNIPEAALLVGMLKGPTFYNPRRHPEKALARRNLALEEMARKGFITSKQLGLAKAAPLGVVKNPPRGDSPYPAFLDLVYRQLKQEYRDEDLRSEGLRILTTINPRVQRSAERALSNRLARLEKARKLKRGNLQGALLVTSTQDAEVQALIGGRNPRFEGFNRAIDMRRPIGSLIKPAVYLTALLNPQKYTLATLLDDSPFILRQKGSKAWSPKNYDKRFHGKVSLRNSLVNSYNVPTVRLGLEVGVSQVMDTLRRLGIERDLPEFSSSLLGVNALSPLEVTQVYQTIAGGGFGTPLKTIRAVMTNQGELVKRYPLKVEQKIDEAPIYLLTNAMQGVVQKGTAHNLSDYLPSSLDIAGKTGTTDRLRDSWFAGFSGDRLAVVWVGSDDNKPTGLTGSSGAMVIWGEMMASLNPMPLTLTQPDNIEWVWIDPKSGLRSKRECPGSMEIPFITGSAPTKYAKCGSGSLGESLEAFFERIFNQ</sequence>
<dbReference type="GO" id="GO:0046677">
    <property type="term" value="P:response to antibiotic"/>
    <property type="evidence" value="ECO:0007669"/>
    <property type="project" value="UniProtKB-KW"/>
</dbReference>
<dbReference type="NCBIfam" id="TIGR02071">
    <property type="entry name" value="PBP_1b"/>
    <property type="match status" value="1"/>
</dbReference>
<comment type="function">
    <text evidence="1">Cell wall formation. Synthesis of cross-linked peptidoglycan from the lipid intermediates. The enzyme has a penicillin-insensitive transglycosylase N-terminal domain (formation of linear glycan strands) and a penicillin-sensitive transpeptidase C-terminal domain (cross-linking of the peptide subunits).</text>
</comment>
<dbReference type="GO" id="GO:0009252">
    <property type="term" value="P:peptidoglycan biosynthetic process"/>
    <property type="evidence" value="ECO:0007669"/>
    <property type="project" value="UniProtKB-UniPathway"/>
</dbReference>
<evidence type="ECO:0000256" key="10">
    <source>
        <dbReference type="ARBA" id="ARBA00022670"/>
    </source>
</evidence>
<evidence type="ECO:0000256" key="17">
    <source>
        <dbReference type="ARBA" id="ARBA00023251"/>
    </source>
</evidence>